<dbReference type="GO" id="GO:0003755">
    <property type="term" value="F:peptidyl-prolyl cis-trans isomerase activity"/>
    <property type="evidence" value="ECO:0007669"/>
    <property type="project" value="UniProtKB-KW"/>
</dbReference>
<evidence type="ECO:0000313" key="11">
    <source>
        <dbReference type="EMBL" id="GAU96669.1"/>
    </source>
</evidence>
<evidence type="ECO:0000256" key="4">
    <source>
        <dbReference type="ARBA" id="ARBA00022803"/>
    </source>
</evidence>
<keyword evidence="3" id="KW-0677">Repeat</keyword>
<feature type="repeat" description="TPR" evidence="8">
    <location>
        <begin position="329"/>
        <end position="362"/>
    </location>
</feature>
<keyword evidence="5 7" id="KW-0697">Rotamase</keyword>
<dbReference type="Gene3D" id="1.25.40.10">
    <property type="entry name" value="Tetratricopeptide repeat domain"/>
    <property type="match status" value="1"/>
</dbReference>
<dbReference type="Pfam" id="PF13432">
    <property type="entry name" value="TPR_16"/>
    <property type="match status" value="1"/>
</dbReference>
<dbReference type="STRING" id="947166.A0A1D1V4I8"/>
<evidence type="ECO:0000256" key="6">
    <source>
        <dbReference type="ARBA" id="ARBA00023235"/>
    </source>
</evidence>
<dbReference type="InterPro" id="IPR011990">
    <property type="entry name" value="TPR-like_helical_dom_sf"/>
</dbReference>
<reference evidence="11 12" key="1">
    <citation type="journal article" date="2016" name="Nat. Commun.">
        <title>Extremotolerant tardigrade genome and improved radiotolerance of human cultured cells by tardigrade-unique protein.</title>
        <authorList>
            <person name="Hashimoto T."/>
            <person name="Horikawa D.D."/>
            <person name="Saito Y."/>
            <person name="Kuwahara H."/>
            <person name="Kozuka-Hata H."/>
            <person name="Shin-I T."/>
            <person name="Minakuchi Y."/>
            <person name="Ohishi K."/>
            <person name="Motoyama A."/>
            <person name="Aizu T."/>
            <person name="Enomoto A."/>
            <person name="Kondo K."/>
            <person name="Tanaka S."/>
            <person name="Hara Y."/>
            <person name="Koshikawa S."/>
            <person name="Sagara H."/>
            <person name="Miura T."/>
            <person name="Yokobori S."/>
            <person name="Miyagawa K."/>
            <person name="Suzuki Y."/>
            <person name="Kubo T."/>
            <person name="Oyama M."/>
            <person name="Kohara Y."/>
            <person name="Fujiyama A."/>
            <person name="Arakawa K."/>
            <person name="Katayama T."/>
            <person name="Toyoda A."/>
            <person name="Kunieda T."/>
        </authorList>
    </citation>
    <scope>NUCLEOTIDE SEQUENCE [LARGE SCALE GENOMIC DNA]</scope>
    <source>
        <strain evidence="11 12">YOKOZUNA-1</strain>
    </source>
</reference>
<feature type="domain" description="PPIase FKBP-type" evidence="10">
    <location>
        <begin position="58"/>
        <end position="146"/>
    </location>
</feature>
<dbReference type="OrthoDB" id="433738at2759"/>
<dbReference type="Gene3D" id="3.10.50.40">
    <property type="match status" value="2"/>
</dbReference>
<dbReference type="EC" id="5.2.1.8" evidence="2 7"/>
<name>A0A1D1V4I8_RAMVA</name>
<dbReference type="EMBL" id="BDGG01000003">
    <property type="protein sequence ID" value="GAU96669.1"/>
    <property type="molecule type" value="Genomic_DNA"/>
</dbReference>
<dbReference type="SMART" id="SM00028">
    <property type="entry name" value="TPR"/>
    <property type="match status" value="3"/>
</dbReference>
<dbReference type="InterPro" id="IPR001179">
    <property type="entry name" value="PPIase_FKBP_dom"/>
</dbReference>
<evidence type="ECO:0000256" key="7">
    <source>
        <dbReference type="PROSITE-ProRule" id="PRU00277"/>
    </source>
</evidence>
<dbReference type="Pfam" id="PF00254">
    <property type="entry name" value="FKBP_C"/>
    <property type="match status" value="2"/>
</dbReference>
<organism evidence="11 12">
    <name type="scientific">Ramazzottius varieornatus</name>
    <name type="common">Water bear</name>
    <name type="synonym">Tardigrade</name>
    <dbReference type="NCBI Taxonomy" id="947166"/>
    <lineage>
        <taxon>Eukaryota</taxon>
        <taxon>Metazoa</taxon>
        <taxon>Ecdysozoa</taxon>
        <taxon>Tardigrada</taxon>
        <taxon>Eutardigrada</taxon>
        <taxon>Parachela</taxon>
        <taxon>Hypsibioidea</taxon>
        <taxon>Ramazzottiidae</taxon>
        <taxon>Ramazzottius</taxon>
    </lineage>
</organism>
<feature type="repeat" description="TPR" evidence="8">
    <location>
        <begin position="363"/>
        <end position="396"/>
    </location>
</feature>
<keyword evidence="6 7" id="KW-0413">Isomerase</keyword>
<evidence type="ECO:0000256" key="1">
    <source>
        <dbReference type="ARBA" id="ARBA00000971"/>
    </source>
</evidence>
<keyword evidence="12" id="KW-1185">Reference proteome</keyword>
<sequence length="457" mass="51125">MATTMSDAEMEPQEQSEQLPVDFKLDDADLIDVTEQKDRGCLKKILREGTGSDTPFTGSKVTVHYVGRLLDGSVFDSSRRRNEPFVFELGRRKVIKGWDAGVATMKKGELCELVCTPEYAYGKQGSGAKIPPDSTLVFQVELISWEDEDVSPISFKKGRIMRRIRKEGTGYSTPNDGAKCHVKIVGQYEGKTFDEREVEFILGECEESGLISAFDHFVKKMKEGETSLMTADAGHAFGKEGKPEWGIPPDAQITYEVTLKKLEKAKEVWAMSVEEKIEQAEKHKEKGTAFFNKGSFVTAIKSYERMKTLLATDPEFKDEYEEQRKKLMIICHLNLAMTHLKKNDFSAARKAADEALALDPKNVKALYRRGMAQVGSKDLEGAKDDFKKVLETEPDNKAAKQQLAVCIKGLKDYAEKQKKTFQGMFDKFAAQDQKMAPVESASGQAPSSNEKKEEATA</sequence>
<dbReference type="PANTHER" id="PTHR46512">
    <property type="entry name" value="PEPTIDYLPROLYL ISOMERASE"/>
    <property type="match status" value="1"/>
</dbReference>
<dbReference type="Proteomes" id="UP000186922">
    <property type="component" value="Unassembled WGS sequence"/>
</dbReference>
<evidence type="ECO:0000256" key="8">
    <source>
        <dbReference type="PROSITE-ProRule" id="PRU00339"/>
    </source>
</evidence>
<dbReference type="PROSITE" id="PS50005">
    <property type="entry name" value="TPR"/>
    <property type="match status" value="2"/>
</dbReference>
<dbReference type="AlphaFoldDB" id="A0A1D1V4I8"/>
<dbReference type="PANTHER" id="PTHR46512:SF9">
    <property type="entry name" value="PEPTIDYLPROLYL ISOMERASE"/>
    <property type="match status" value="1"/>
</dbReference>
<proteinExistence type="predicted"/>
<feature type="domain" description="PPIase FKBP-type" evidence="10">
    <location>
        <begin position="177"/>
        <end position="263"/>
    </location>
</feature>
<protein>
    <recommendedName>
        <fullName evidence="2 7">peptidylprolyl isomerase</fullName>
        <ecNumber evidence="2 7">5.2.1.8</ecNumber>
    </recommendedName>
</protein>
<dbReference type="InterPro" id="IPR046357">
    <property type="entry name" value="PPIase_dom_sf"/>
</dbReference>
<gene>
    <name evidence="11" type="primary">RvY_08084-1</name>
    <name evidence="11" type="synonym">RvY_08084.1</name>
    <name evidence="11" type="ORF">RvY_08084</name>
</gene>
<dbReference type="FunFam" id="3.10.50.40:FF:000006">
    <property type="entry name" value="Peptidyl-prolyl cis-trans isomerase"/>
    <property type="match status" value="1"/>
</dbReference>
<evidence type="ECO:0000256" key="2">
    <source>
        <dbReference type="ARBA" id="ARBA00013194"/>
    </source>
</evidence>
<evidence type="ECO:0000256" key="5">
    <source>
        <dbReference type="ARBA" id="ARBA00023110"/>
    </source>
</evidence>
<dbReference type="InterPro" id="IPR019734">
    <property type="entry name" value="TPR_rpt"/>
</dbReference>
<feature type="region of interest" description="Disordered" evidence="9">
    <location>
        <begin position="433"/>
        <end position="457"/>
    </location>
</feature>
<dbReference type="FunFam" id="3.10.50.40:FF:000013">
    <property type="entry name" value="Peptidylprolyl isomerase"/>
    <property type="match status" value="1"/>
</dbReference>
<accession>A0A1D1V4I8</accession>
<dbReference type="InterPro" id="IPR050754">
    <property type="entry name" value="FKBP4/5/8-like"/>
</dbReference>
<evidence type="ECO:0000256" key="3">
    <source>
        <dbReference type="ARBA" id="ARBA00022737"/>
    </source>
</evidence>
<evidence type="ECO:0000256" key="9">
    <source>
        <dbReference type="SAM" id="MobiDB-lite"/>
    </source>
</evidence>
<feature type="region of interest" description="Disordered" evidence="9">
    <location>
        <begin position="1"/>
        <end position="21"/>
    </location>
</feature>
<dbReference type="PROSITE" id="PS50059">
    <property type="entry name" value="FKBP_PPIASE"/>
    <property type="match status" value="2"/>
</dbReference>
<dbReference type="SUPFAM" id="SSF48452">
    <property type="entry name" value="TPR-like"/>
    <property type="match status" value="1"/>
</dbReference>
<comment type="caution">
    <text evidence="11">The sequence shown here is derived from an EMBL/GenBank/DDBJ whole genome shotgun (WGS) entry which is preliminary data.</text>
</comment>
<dbReference type="SUPFAM" id="SSF54534">
    <property type="entry name" value="FKBP-like"/>
    <property type="match status" value="2"/>
</dbReference>
<keyword evidence="4 8" id="KW-0802">TPR repeat</keyword>
<comment type="catalytic activity">
    <reaction evidence="1 7">
        <text>[protein]-peptidylproline (omega=180) = [protein]-peptidylproline (omega=0)</text>
        <dbReference type="Rhea" id="RHEA:16237"/>
        <dbReference type="Rhea" id="RHEA-COMP:10747"/>
        <dbReference type="Rhea" id="RHEA-COMP:10748"/>
        <dbReference type="ChEBI" id="CHEBI:83833"/>
        <dbReference type="ChEBI" id="CHEBI:83834"/>
        <dbReference type="EC" id="5.2.1.8"/>
    </reaction>
</comment>
<dbReference type="FunFam" id="1.25.40.10:FF:000008">
    <property type="entry name" value="Peptidylprolyl isomerase"/>
    <property type="match status" value="1"/>
</dbReference>
<evidence type="ECO:0000313" key="12">
    <source>
        <dbReference type="Proteomes" id="UP000186922"/>
    </source>
</evidence>
<evidence type="ECO:0000259" key="10">
    <source>
        <dbReference type="PROSITE" id="PS50059"/>
    </source>
</evidence>